<gene>
    <name evidence="2" type="ORF">SAMN05192549_1084</name>
</gene>
<sequence length="63" mass="6966">MNKKIGVFLFALGLGVSSAFAGTRCTNNCDYLEQYCLRHGGSYHDCYVQRLDCYDTCSGIDGN</sequence>
<evidence type="ECO:0000256" key="1">
    <source>
        <dbReference type="SAM" id="SignalP"/>
    </source>
</evidence>
<keyword evidence="1" id="KW-0732">Signal</keyword>
<feature type="signal peptide" evidence="1">
    <location>
        <begin position="1"/>
        <end position="21"/>
    </location>
</feature>
<name>A0A1M7QTE3_9BURK</name>
<dbReference type="AlphaFoldDB" id="A0A1M7QTE3"/>
<evidence type="ECO:0000313" key="2">
    <source>
        <dbReference type="EMBL" id="SHN35114.1"/>
    </source>
</evidence>
<dbReference type="EMBL" id="FRCX01000008">
    <property type="protein sequence ID" value="SHN35114.1"/>
    <property type="molecule type" value="Genomic_DNA"/>
</dbReference>
<accession>A0A1M7QTE3</accession>
<dbReference type="STRING" id="551987.SAMN05192549_1084"/>
<feature type="chain" id="PRO_5009928883" evidence="1">
    <location>
        <begin position="22"/>
        <end position="63"/>
    </location>
</feature>
<organism evidence="2 3">
    <name type="scientific">Duganella sacchari</name>
    <dbReference type="NCBI Taxonomy" id="551987"/>
    <lineage>
        <taxon>Bacteria</taxon>
        <taxon>Pseudomonadati</taxon>
        <taxon>Pseudomonadota</taxon>
        <taxon>Betaproteobacteria</taxon>
        <taxon>Burkholderiales</taxon>
        <taxon>Oxalobacteraceae</taxon>
        <taxon>Telluria group</taxon>
        <taxon>Duganella</taxon>
    </lineage>
</organism>
<proteinExistence type="predicted"/>
<dbReference type="RefSeq" id="WP_139260637.1">
    <property type="nucleotide sequence ID" value="NZ_FRCX01000008.1"/>
</dbReference>
<reference evidence="3" key="1">
    <citation type="submission" date="2016-11" db="EMBL/GenBank/DDBJ databases">
        <authorList>
            <person name="Varghese N."/>
            <person name="Submissions S."/>
        </authorList>
    </citation>
    <scope>NUCLEOTIDE SEQUENCE [LARGE SCALE GENOMIC DNA]</scope>
    <source>
        <strain evidence="3">Sac-22</strain>
    </source>
</reference>
<dbReference type="OrthoDB" id="8780175at2"/>
<protein>
    <submittedName>
        <fullName evidence="2">Uncharacterized protein</fullName>
    </submittedName>
</protein>
<keyword evidence="3" id="KW-1185">Reference proteome</keyword>
<dbReference type="Proteomes" id="UP000184339">
    <property type="component" value="Unassembled WGS sequence"/>
</dbReference>
<evidence type="ECO:0000313" key="3">
    <source>
        <dbReference type="Proteomes" id="UP000184339"/>
    </source>
</evidence>